<evidence type="ECO:0000313" key="2">
    <source>
        <dbReference type="Proteomes" id="UP001595997"/>
    </source>
</evidence>
<evidence type="ECO:0000313" key="1">
    <source>
        <dbReference type="EMBL" id="MFC4497881.1"/>
    </source>
</evidence>
<dbReference type="Proteomes" id="UP001595997">
    <property type="component" value="Unassembled WGS sequence"/>
</dbReference>
<sequence length="141" mass="15594">MINPSRSEKRARVAERRASAIQLHLAGMSWQGIADQLGYASRGAAYTDVTRAMEQRQTEEAEQIALMRYTEARRLDRLQAAAWPAAMSGDVKAVETALKVIDRRVKLFGLDAPRRVSVEAETLAAEITDMLNELSTSTDGD</sequence>
<dbReference type="EMBL" id="JBHSFH010000021">
    <property type="protein sequence ID" value="MFC4497881.1"/>
    <property type="molecule type" value="Genomic_DNA"/>
</dbReference>
<keyword evidence="2" id="KW-1185">Reference proteome</keyword>
<accession>A0ABV9AFV0</accession>
<proteinExistence type="predicted"/>
<comment type="caution">
    <text evidence="1">The sequence shown here is derived from an EMBL/GenBank/DDBJ whole genome shotgun (WGS) entry which is preliminary data.</text>
</comment>
<name>A0ABV9AFV0_9ACTN</name>
<organism evidence="1 2">
    <name type="scientific">Streptomyces ovatisporus</name>
    <dbReference type="NCBI Taxonomy" id="1128682"/>
    <lineage>
        <taxon>Bacteria</taxon>
        <taxon>Bacillati</taxon>
        <taxon>Actinomycetota</taxon>
        <taxon>Actinomycetes</taxon>
        <taxon>Kitasatosporales</taxon>
        <taxon>Streptomycetaceae</taxon>
        <taxon>Streptomyces</taxon>
    </lineage>
</organism>
<dbReference type="RefSeq" id="WP_386452909.1">
    <property type="nucleotide sequence ID" value="NZ_JBHSFH010000021.1"/>
</dbReference>
<protein>
    <submittedName>
        <fullName evidence="1">Uncharacterized protein</fullName>
    </submittedName>
</protein>
<reference evidence="2" key="1">
    <citation type="journal article" date="2019" name="Int. J. Syst. Evol. Microbiol.">
        <title>The Global Catalogue of Microorganisms (GCM) 10K type strain sequencing project: providing services to taxonomists for standard genome sequencing and annotation.</title>
        <authorList>
            <consortium name="The Broad Institute Genomics Platform"/>
            <consortium name="The Broad Institute Genome Sequencing Center for Infectious Disease"/>
            <person name="Wu L."/>
            <person name="Ma J."/>
        </authorList>
    </citation>
    <scope>NUCLEOTIDE SEQUENCE [LARGE SCALE GENOMIC DNA]</scope>
    <source>
        <strain evidence="2">CGMCC 4.7357</strain>
    </source>
</reference>
<gene>
    <name evidence="1" type="ORF">ACFPA8_27495</name>
</gene>